<dbReference type="AlphaFoldDB" id="A0A916QZE8"/>
<sequence length="159" mass="17854">MRTILSALALFGLWLLMSGVYKTLIIGLGAASAIFAVYMVRRMDRVDQDHLKVPLKPFRFITYAVWLVWEVVKSNVTLTKLILAPDLNLRQHIFRVPNTQKSELAEVIFANSITLTPGTITVETEGDAFWVHAVSFDESDHEALADMDRRVTSFETGAA</sequence>
<dbReference type="RefSeq" id="WP_229678535.1">
    <property type="nucleotide sequence ID" value="NZ_BMKA01000003.1"/>
</dbReference>
<evidence type="ECO:0000313" key="7">
    <source>
        <dbReference type="EMBL" id="GGA22583.1"/>
    </source>
</evidence>
<evidence type="ECO:0000256" key="5">
    <source>
        <dbReference type="ARBA" id="ARBA00022989"/>
    </source>
</evidence>
<dbReference type="EMBL" id="BMKA01000003">
    <property type="protein sequence ID" value="GGA22583.1"/>
    <property type="molecule type" value="Genomic_DNA"/>
</dbReference>
<keyword evidence="8" id="KW-1185">Reference proteome</keyword>
<evidence type="ECO:0000256" key="4">
    <source>
        <dbReference type="ARBA" id="ARBA00022692"/>
    </source>
</evidence>
<dbReference type="GO" id="GO:0005886">
    <property type="term" value="C:plasma membrane"/>
    <property type="evidence" value="ECO:0007669"/>
    <property type="project" value="UniProtKB-SubCell"/>
</dbReference>
<dbReference type="Pfam" id="PF01899">
    <property type="entry name" value="MNHE"/>
    <property type="match status" value="1"/>
</dbReference>
<reference evidence="7" key="2">
    <citation type="submission" date="2020-09" db="EMBL/GenBank/DDBJ databases">
        <authorList>
            <person name="Sun Q."/>
            <person name="Zhou Y."/>
        </authorList>
    </citation>
    <scope>NUCLEOTIDE SEQUENCE</scope>
    <source>
        <strain evidence="7">CGMCC 1.15880</strain>
    </source>
</reference>
<proteinExistence type="inferred from homology"/>
<comment type="caution">
    <text evidence="7">The sequence shown here is derived from an EMBL/GenBank/DDBJ whole genome shotgun (WGS) entry which is preliminary data.</text>
</comment>
<keyword evidence="5" id="KW-1133">Transmembrane helix</keyword>
<dbReference type="PANTHER" id="PTHR34584:SF1">
    <property type="entry name" value="NA(+)_H(+) ANTIPORTER SUBUNIT E1"/>
    <property type="match status" value="1"/>
</dbReference>
<dbReference type="InterPro" id="IPR002758">
    <property type="entry name" value="Cation_antiport_E"/>
</dbReference>
<gene>
    <name evidence="7" type="ORF">GCM10011498_24200</name>
</gene>
<comment type="similarity">
    <text evidence="2">Belongs to the CPA3 antiporters (TC 2.A.63) subunit E family.</text>
</comment>
<keyword evidence="4" id="KW-0812">Transmembrane</keyword>
<organism evidence="7 8">
    <name type="scientific">Neptunicoccus cionae</name>
    <dbReference type="NCBI Taxonomy" id="2035344"/>
    <lineage>
        <taxon>Bacteria</taxon>
        <taxon>Pseudomonadati</taxon>
        <taxon>Pseudomonadota</taxon>
        <taxon>Alphaproteobacteria</taxon>
        <taxon>Rhodobacterales</taxon>
        <taxon>Paracoccaceae</taxon>
        <taxon>Neptunicoccus</taxon>
    </lineage>
</organism>
<reference evidence="7" key="1">
    <citation type="journal article" date="2014" name="Int. J. Syst. Evol. Microbiol.">
        <title>Complete genome sequence of Corynebacterium casei LMG S-19264T (=DSM 44701T), isolated from a smear-ripened cheese.</title>
        <authorList>
            <consortium name="US DOE Joint Genome Institute (JGI-PGF)"/>
            <person name="Walter F."/>
            <person name="Albersmeier A."/>
            <person name="Kalinowski J."/>
            <person name="Ruckert C."/>
        </authorList>
    </citation>
    <scope>NUCLEOTIDE SEQUENCE</scope>
    <source>
        <strain evidence="7">CGMCC 1.15880</strain>
    </source>
</reference>
<dbReference type="Proteomes" id="UP000628017">
    <property type="component" value="Unassembled WGS sequence"/>
</dbReference>
<evidence type="ECO:0000256" key="6">
    <source>
        <dbReference type="ARBA" id="ARBA00023136"/>
    </source>
</evidence>
<protein>
    <submittedName>
        <fullName evidence="7">Sodium:proton antiporter</fullName>
    </submittedName>
</protein>
<keyword evidence="6" id="KW-0472">Membrane</keyword>
<accession>A0A916QZE8</accession>
<keyword evidence="3" id="KW-1003">Cell membrane</keyword>
<dbReference type="PANTHER" id="PTHR34584">
    <property type="entry name" value="NA(+)/H(+) ANTIPORTER SUBUNIT E1"/>
    <property type="match status" value="1"/>
</dbReference>
<comment type="subcellular location">
    <subcellularLocation>
        <location evidence="1">Cell membrane</location>
        <topology evidence="1">Multi-pass membrane protein</topology>
    </subcellularLocation>
</comment>
<evidence type="ECO:0000256" key="1">
    <source>
        <dbReference type="ARBA" id="ARBA00004651"/>
    </source>
</evidence>
<dbReference type="PIRSF" id="PIRSF019239">
    <property type="entry name" value="MrpE"/>
    <property type="match status" value="1"/>
</dbReference>
<evidence type="ECO:0000256" key="2">
    <source>
        <dbReference type="ARBA" id="ARBA00006228"/>
    </source>
</evidence>
<evidence type="ECO:0000256" key="3">
    <source>
        <dbReference type="ARBA" id="ARBA00022475"/>
    </source>
</evidence>
<name>A0A916QZE8_9RHOB</name>
<evidence type="ECO:0000313" key="8">
    <source>
        <dbReference type="Proteomes" id="UP000628017"/>
    </source>
</evidence>
<dbReference type="GO" id="GO:0008324">
    <property type="term" value="F:monoatomic cation transmembrane transporter activity"/>
    <property type="evidence" value="ECO:0007669"/>
    <property type="project" value="InterPro"/>
</dbReference>